<feature type="domain" description="G-patch" evidence="2">
    <location>
        <begin position="445"/>
        <end position="491"/>
    </location>
</feature>
<dbReference type="InterPro" id="IPR051189">
    <property type="entry name" value="Splicing_assoc_domain"/>
</dbReference>
<sequence length="494" mass="54502">MENKIVHDFQNLRVFSNRHINKMDELVQDLSNALEETSKGGSRVGGCQENSLSSGAVARRYHKRRRGARRSAGNLYWKRGTISEASESSVDEAIRDYIDNSVVAHSDSDDLSRAYSKQRLAVAVSLSEPVPPVESDSFTENLSPMRPQRRRRRYKHMAVDALQSITRPDAAGDTCSIQSCVPHSCVPSTSGLTLTQPKAKPIPSSTHSDPLSATASTSAGFQNAATGKRKRSSKSRTEGTSKDHRLDDDKDSVELDSMDVASILQESSSLSSSEFDSDVYNNKEEGREADDEQSDFFHEPDPVCDVPDIAGWWDKDAAFDGSMAATQKEFDTLLSGALSNMSMTSQKNFRQRVDKMIARAESGREIRIGRRKMKGRMPRYTMMRFLQERERWNSLQGGPAGPHFSPGASWNSGCNSQSGDYKRLRQTPPPVEEGFVGVNASPIPDTNIGNQMLQSMGWTPGSGLGAEGDGRKDPVVAYRRRGRKGLGYDTQSDT</sequence>
<organism evidence="3 4">
    <name type="scientific">Littorina saxatilis</name>
    <dbReference type="NCBI Taxonomy" id="31220"/>
    <lineage>
        <taxon>Eukaryota</taxon>
        <taxon>Metazoa</taxon>
        <taxon>Spiralia</taxon>
        <taxon>Lophotrochozoa</taxon>
        <taxon>Mollusca</taxon>
        <taxon>Gastropoda</taxon>
        <taxon>Caenogastropoda</taxon>
        <taxon>Littorinimorpha</taxon>
        <taxon>Littorinoidea</taxon>
        <taxon>Littorinidae</taxon>
        <taxon>Littorina</taxon>
    </lineage>
</organism>
<gene>
    <name evidence="3" type="ORF">V1264_018650</name>
</gene>
<accession>A0AAN9BEQ5</accession>
<evidence type="ECO:0000256" key="1">
    <source>
        <dbReference type="SAM" id="MobiDB-lite"/>
    </source>
</evidence>
<feature type="region of interest" description="Disordered" evidence="1">
    <location>
        <begin position="189"/>
        <end position="254"/>
    </location>
</feature>
<reference evidence="3 4" key="1">
    <citation type="submission" date="2024-02" db="EMBL/GenBank/DDBJ databases">
        <title>Chromosome-scale genome assembly of the rough periwinkle Littorina saxatilis.</title>
        <authorList>
            <person name="De Jode A."/>
            <person name="Faria R."/>
            <person name="Formenti G."/>
            <person name="Sims Y."/>
            <person name="Smith T.P."/>
            <person name="Tracey A."/>
            <person name="Wood J.M.D."/>
            <person name="Zagrodzka Z.B."/>
            <person name="Johannesson K."/>
            <person name="Butlin R.K."/>
            <person name="Leder E.H."/>
        </authorList>
    </citation>
    <scope>NUCLEOTIDE SEQUENCE [LARGE SCALE GENOMIC DNA]</scope>
    <source>
        <strain evidence="3">Snail1</strain>
        <tissue evidence="3">Muscle</tissue>
    </source>
</reference>
<protein>
    <recommendedName>
        <fullName evidence="2">G-patch domain-containing protein</fullName>
    </recommendedName>
</protein>
<name>A0AAN9BEQ5_9CAEN</name>
<dbReference type="PANTHER" id="PTHR14195">
    <property type="entry name" value="G PATCH DOMAIN CONTAINING PROTEIN 2"/>
    <property type="match status" value="1"/>
</dbReference>
<dbReference type="PROSITE" id="PS50174">
    <property type="entry name" value="G_PATCH"/>
    <property type="match status" value="1"/>
</dbReference>
<proteinExistence type="predicted"/>
<dbReference type="AlphaFoldDB" id="A0AAN9BEQ5"/>
<feature type="compositionally biased region" description="Basic and acidic residues" evidence="1">
    <location>
        <begin position="235"/>
        <end position="248"/>
    </location>
</feature>
<keyword evidence="4" id="KW-1185">Reference proteome</keyword>
<evidence type="ECO:0000313" key="4">
    <source>
        <dbReference type="Proteomes" id="UP001374579"/>
    </source>
</evidence>
<evidence type="ECO:0000259" key="2">
    <source>
        <dbReference type="PROSITE" id="PS50174"/>
    </source>
</evidence>
<dbReference type="SMART" id="SM00443">
    <property type="entry name" value="G_patch"/>
    <property type="match status" value="1"/>
</dbReference>
<dbReference type="Pfam" id="PF01585">
    <property type="entry name" value="G-patch"/>
    <property type="match status" value="1"/>
</dbReference>
<dbReference type="GO" id="GO:0003676">
    <property type="term" value="F:nucleic acid binding"/>
    <property type="evidence" value="ECO:0007669"/>
    <property type="project" value="InterPro"/>
</dbReference>
<dbReference type="EMBL" id="JBAMIC010000008">
    <property type="protein sequence ID" value="KAK7103829.1"/>
    <property type="molecule type" value="Genomic_DNA"/>
</dbReference>
<comment type="caution">
    <text evidence="3">The sequence shown here is derived from an EMBL/GenBank/DDBJ whole genome shotgun (WGS) entry which is preliminary data.</text>
</comment>
<feature type="region of interest" description="Disordered" evidence="1">
    <location>
        <begin position="130"/>
        <end position="152"/>
    </location>
</feature>
<dbReference type="Proteomes" id="UP001374579">
    <property type="component" value="Unassembled WGS sequence"/>
</dbReference>
<feature type="compositionally biased region" description="Polar residues" evidence="1">
    <location>
        <begin position="203"/>
        <end position="225"/>
    </location>
</feature>
<feature type="region of interest" description="Disordered" evidence="1">
    <location>
        <begin position="451"/>
        <end position="494"/>
    </location>
</feature>
<dbReference type="InterPro" id="IPR000467">
    <property type="entry name" value="G_patch_dom"/>
</dbReference>
<evidence type="ECO:0000313" key="3">
    <source>
        <dbReference type="EMBL" id="KAK7103829.1"/>
    </source>
</evidence>